<dbReference type="AlphaFoldDB" id="A0AA38W5T0"/>
<dbReference type="EMBL" id="JARYMX010000007">
    <property type="protein sequence ID" value="KAJ9539810.1"/>
    <property type="molecule type" value="Genomic_DNA"/>
</dbReference>
<dbReference type="PANTHER" id="PTHR37758">
    <property type="entry name" value="OS03G0334300 PROTEIN"/>
    <property type="match status" value="1"/>
</dbReference>
<organism evidence="2 3">
    <name type="scientific">Centaurea solstitialis</name>
    <name type="common">yellow star-thistle</name>
    <dbReference type="NCBI Taxonomy" id="347529"/>
    <lineage>
        <taxon>Eukaryota</taxon>
        <taxon>Viridiplantae</taxon>
        <taxon>Streptophyta</taxon>
        <taxon>Embryophyta</taxon>
        <taxon>Tracheophyta</taxon>
        <taxon>Spermatophyta</taxon>
        <taxon>Magnoliopsida</taxon>
        <taxon>eudicotyledons</taxon>
        <taxon>Gunneridae</taxon>
        <taxon>Pentapetalae</taxon>
        <taxon>asterids</taxon>
        <taxon>campanulids</taxon>
        <taxon>Asterales</taxon>
        <taxon>Asteraceae</taxon>
        <taxon>Carduoideae</taxon>
        <taxon>Cardueae</taxon>
        <taxon>Centaureinae</taxon>
        <taxon>Centaurea</taxon>
    </lineage>
</organism>
<feature type="compositionally biased region" description="Basic and acidic residues" evidence="1">
    <location>
        <begin position="60"/>
        <end position="71"/>
    </location>
</feature>
<keyword evidence="3" id="KW-1185">Reference proteome</keyword>
<comment type="caution">
    <text evidence="2">The sequence shown here is derived from an EMBL/GenBank/DDBJ whole genome shotgun (WGS) entry which is preliminary data.</text>
</comment>
<name>A0AA38W5T0_9ASTR</name>
<dbReference type="Proteomes" id="UP001172457">
    <property type="component" value="Chromosome 7"/>
</dbReference>
<dbReference type="PANTHER" id="PTHR37758:SF1">
    <property type="entry name" value="OS03G0334300 PROTEIN"/>
    <property type="match status" value="1"/>
</dbReference>
<protein>
    <submittedName>
        <fullName evidence="2">Uncharacterized protein</fullName>
    </submittedName>
</protein>
<gene>
    <name evidence="2" type="ORF">OSB04_026316</name>
</gene>
<dbReference type="GO" id="GO:0009507">
    <property type="term" value="C:chloroplast"/>
    <property type="evidence" value="ECO:0007669"/>
    <property type="project" value="TreeGrafter"/>
</dbReference>
<proteinExistence type="predicted"/>
<feature type="region of interest" description="Disordered" evidence="1">
    <location>
        <begin position="1"/>
        <end position="23"/>
    </location>
</feature>
<feature type="region of interest" description="Disordered" evidence="1">
    <location>
        <begin position="49"/>
        <end position="71"/>
    </location>
</feature>
<sequence>MEISHAAAFQTPKIPTFLHQPKTHHPHGCRSFKLHQRLRWQKGGALAIKCGGGDGSGGDRPTRSEIKRKDKMNVEELWDEEESKEDINKKVELMEMEAIMGKDDGREPMDYKRRAGIFYKSSEMFQANKDNHHHPHHCT</sequence>
<evidence type="ECO:0000256" key="1">
    <source>
        <dbReference type="SAM" id="MobiDB-lite"/>
    </source>
</evidence>
<evidence type="ECO:0000313" key="2">
    <source>
        <dbReference type="EMBL" id="KAJ9539810.1"/>
    </source>
</evidence>
<reference evidence="2" key="1">
    <citation type="submission" date="2023-03" db="EMBL/GenBank/DDBJ databases">
        <title>Chromosome-scale reference genome and RAD-based genetic map of yellow starthistle (Centaurea solstitialis) reveal putative structural variation and QTLs associated with invader traits.</title>
        <authorList>
            <person name="Reatini B."/>
            <person name="Cang F.A."/>
            <person name="Jiang Q."/>
            <person name="Mckibben M.T.W."/>
            <person name="Barker M.S."/>
            <person name="Rieseberg L.H."/>
            <person name="Dlugosch K.M."/>
        </authorList>
    </citation>
    <scope>NUCLEOTIDE SEQUENCE</scope>
    <source>
        <strain evidence="2">CAN-66</strain>
        <tissue evidence="2">Leaf</tissue>
    </source>
</reference>
<evidence type="ECO:0000313" key="3">
    <source>
        <dbReference type="Proteomes" id="UP001172457"/>
    </source>
</evidence>
<accession>A0AA38W5T0</accession>